<name>A0AA85AQ71_9TREM</name>
<sequence length="187" mass="21798">MKLPLSGSLVTITSNKSDFKKKEKYRQVNPMLAIKFFIYNPECSIPITYRLQWSLFKNMDWSKLIKKLHEITHKQYSGFTLTWNDGFHNCIITDVKDILRALEYMQTKQLHNDDCLHIKVNSLPKSLPNENVFTTHSSKVLNQVYPPTYTEAIGSQTNSLPKPNRTENKIIIIRSNQPDRNQQNTVN</sequence>
<accession>A0AA85AQ71</accession>
<evidence type="ECO:0000313" key="2">
    <source>
        <dbReference type="WBParaSite" id="SMTH1_100730.1"/>
    </source>
</evidence>
<proteinExistence type="predicted"/>
<dbReference type="AlphaFoldDB" id="A0AA85AQ71"/>
<dbReference type="Proteomes" id="UP000050791">
    <property type="component" value="Unassembled WGS sequence"/>
</dbReference>
<organism evidence="1 2">
    <name type="scientific">Schistosoma mattheei</name>
    <dbReference type="NCBI Taxonomy" id="31246"/>
    <lineage>
        <taxon>Eukaryota</taxon>
        <taxon>Metazoa</taxon>
        <taxon>Spiralia</taxon>
        <taxon>Lophotrochozoa</taxon>
        <taxon>Platyhelminthes</taxon>
        <taxon>Trematoda</taxon>
        <taxon>Digenea</taxon>
        <taxon>Strigeidida</taxon>
        <taxon>Schistosomatoidea</taxon>
        <taxon>Schistosomatidae</taxon>
        <taxon>Schistosoma</taxon>
    </lineage>
</organism>
<dbReference type="WBParaSite" id="SMTH1_100730.1">
    <property type="protein sequence ID" value="SMTH1_100730.1"/>
    <property type="gene ID" value="SMTH1_100730"/>
</dbReference>
<evidence type="ECO:0000313" key="1">
    <source>
        <dbReference type="Proteomes" id="UP000050791"/>
    </source>
</evidence>
<protein>
    <submittedName>
        <fullName evidence="2">Uncharacterized protein</fullName>
    </submittedName>
</protein>
<reference evidence="2" key="1">
    <citation type="submission" date="2023-11" db="UniProtKB">
        <authorList>
            <consortium name="WormBaseParasite"/>
        </authorList>
    </citation>
    <scope>IDENTIFICATION</scope>
</reference>